<protein>
    <submittedName>
        <fullName evidence="1">Uncharacterized protein</fullName>
    </submittedName>
</protein>
<dbReference type="Proteomes" id="UP000836387">
    <property type="component" value="Unassembled WGS sequence"/>
</dbReference>
<gene>
    <name evidence="1" type="ORF">CRV2_00016454</name>
</gene>
<reference evidence="1" key="1">
    <citation type="submission" date="2020-04" db="EMBL/GenBank/DDBJ databases">
        <authorList>
            <person name="Broberg M."/>
        </authorList>
    </citation>
    <scope>NUCLEOTIDE SEQUENCE</scope>
</reference>
<accession>A0ACA9UF03</accession>
<comment type="caution">
    <text evidence="1">The sequence shown here is derived from an EMBL/GenBank/DDBJ whole genome shotgun (WGS) entry which is preliminary data.</text>
</comment>
<name>A0ACA9UF03_BIOOC</name>
<evidence type="ECO:0000313" key="1">
    <source>
        <dbReference type="EMBL" id="CAG9951614.1"/>
    </source>
</evidence>
<evidence type="ECO:0000313" key="2">
    <source>
        <dbReference type="Proteomes" id="UP000836387"/>
    </source>
</evidence>
<organism evidence="1 2">
    <name type="scientific">Clonostachys rosea f. rosea IK726</name>
    <dbReference type="NCBI Taxonomy" id="1349383"/>
    <lineage>
        <taxon>Eukaryota</taxon>
        <taxon>Fungi</taxon>
        <taxon>Dikarya</taxon>
        <taxon>Ascomycota</taxon>
        <taxon>Pezizomycotina</taxon>
        <taxon>Sordariomycetes</taxon>
        <taxon>Hypocreomycetidae</taxon>
        <taxon>Hypocreales</taxon>
        <taxon>Bionectriaceae</taxon>
        <taxon>Clonostachys</taxon>
    </lineage>
</organism>
<sequence length="505" mass="55213">MAVDSEAEKGYPATHNEIQSATPSILGKCSTNHMGGKKPDAHDENPVADGFANQEDSAANKALLWKQDIRIIPICSAMYLLAYLDRSNIGNAKVMNSEEGKDLMTTTGMDNYQYSIALMVFLIAYTIFEAPSNFFLKKMGPSKWFAFLLCSWGAISMCLGAVRDFAGLTTTRFILGIFEAGLAPGLAYYISFWYRANERSLRLAFIYSTATLAGAFGGLVAYGIARMEGVSGIEAWRWLFILEGAPSVLFGIFIFFFLPDYPENARFLNTEERELAALRMEFNGSKGSAGNMKWEDAKAVLLDWRLYLHYIVYFSKSCPFSSLSLFAPSITKGLGYDSLEAQLMTVPPYAAAFVVTIALSFYCDKYNKRALTTAGLMLMGAAGFIASATLPPTEYRGRYASLIIACCGTFATIPILLGWLSANLRSTSAQGLALALNISFGAPGQIAGVWIYKSSEAKIGYPTGHWTNGALLLLGAILTGVLVVLYTYRNRLIDRGLVSGPKWAL</sequence>
<keyword evidence="2" id="KW-1185">Reference proteome</keyword>
<reference evidence="1" key="2">
    <citation type="submission" date="2021-10" db="EMBL/GenBank/DDBJ databases">
        <authorList>
            <person name="Piombo E."/>
        </authorList>
    </citation>
    <scope>NUCLEOTIDE SEQUENCE</scope>
</reference>
<proteinExistence type="predicted"/>
<dbReference type="EMBL" id="CADEHS020000345">
    <property type="protein sequence ID" value="CAG9951614.1"/>
    <property type="molecule type" value="Genomic_DNA"/>
</dbReference>